<dbReference type="InterPro" id="IPR003137">
    <property type="entry name" value="PA_domain"/>
</dbReference>
<dbReference type="AlphaFoldDB" id="A0A1U7PP02"/>
<accession>A0A1U7PP02</accession>
<dbReference type="Gene3D" id="3.50.30.30">
    <property type="match status" value="1"/>
</dbReference>
<dbReference type="InterPro" id="IPR045175">
    <property type="entry name" value="M28_fam"/>
</dbReference>
<feature type="domain" description="Peptidase M28" evidence="2">
    <location>
        <begin position="229"/>
        <end position="419"/>
    </location>
</feature>
<keyword evidence="4" id="KW-1185">Reference proteome</keyword>
<gene>
    <name evidence="3" type="ORF">SAMN05428946_1280</name>
</gene>
<evidence type="ECO:0000259" key="1">
    <source>
        <dbReference type="Pfam" id="PF02225"/>
    </source>
</evidence>
<evidence type="ECO:0000313" key="4">
    <source>
        <dbReference type="Proteomes" id="UP000187550"/>
    </source>
</evidence>
<name>A0A1U7PP02_9BACI</name>
<dbReference type="Pfam" id="PF02225">
    <property type="entry name" value="PA"/>
    <property type="match status" value="1"/>
</dbReference>
<protein>
    <submittedName>
        <fullName evidence="3">Aminopeptidase YwaD</fullName>
    </submittedName>
</protein>
<dbReference type="STRING" id="550447.SAMN05428946_1280"/>
<dbReference type="SUPFAM" id="SSF53187">
    <property type="entry name" value="Zn-dependent exopeptidases"/>
    <property type="match status" value="1"/>
</dbReference>
<dbReference type="OrthoDB" id="9762302at2"/>
<keyword evidence="3" id="KW-0645">Protease</keyword>
<dbReference type="RefSeq" id="WP_076757573.1">
    <property type="nucleotide sequence ID" value="NZ_FTPL01000002.1"/>
</dbReference>
<dbReference type="InterPro" id="IPR046450">
    <property type="entry name" value="PA_dom_sf"/>
</dbReference>
<dbReference type="EMBL" id="FTPL01000002">
    <property type="protein sequence ID" value="SIT80022.1"/>
    <property type="molecule type" value="Genomic_DNA"/>
</dbReference>
<dbReference type="PANTHER" id="PTHR12147:SF26">
    <property type="entry name" value="PEPTIDASE M28 DOMAIN-CONTAINING PROTEIN"/>
    <property type="match status" value="1"/>
</dbReference>
<keyword evidence="3" id="KW-0031">Aminopeptidase</keyword>
<dbReference type="SUPFAM" id="SSF52025">
    <property type="entry name" value="PA domain"/>
    <property type="match status" value="1"/>
</dbReference>
<dbReference type="Pfam" id="PF04389">
    <property type="entry name" value="Peptidase_M28"/>
    <property type="match status" value="1"/>
</dbReference>
<dbReference type="Proteomes" id="UP000187550">
    <property type="component" value="Unassembled WGS sequence"/>
</dbReference>
<dbReference type="GO" id="GO:0006508">
    <property type="term" value="P:proteolysis"/>
    <property type="evidence" value="ECO:0007669"/>
    <property type="project" value="InterPro"/>
</dbReference>
<keyword evidence="3" id="KW-0378">Hydrolase</keyword>
<proteinExistence type="predicted"/>
<dbReference type="GO" id="GO:0008235">
    <property type="term" value="F:metalloexopeptidase activity"/>
    <property type="evidence" value="ECO:0007669"/>
    <property type="project" value="InterPro"/>
</dbReference>
<dbReference type="PANTHER" id="PTHR12147">
    <property type="entry name" value="METALLOPEPTIDASE M28 FAMILY MEMBER"/>
    <property type="match status" value="1"/>
</dbReference>
<reference evidence="4" key="1">
    <citation type="submission" date="2017-01" db="EMBL/GenBank/DDBJ databases">
        <authorList>
            <person name="Varghese N."/>
            <person name="Submissions S."/>
        </authorList>
    </citation>
    <scope>NUCLEOTIDE SEQUENCE [LARGE SCALE GENOMIC DNA]</scope>
    <source>
        <strain evidence="4">MNA4</strain>
    </source>
</reference>
<sequence>MKTIRGLAVSAVIAIGLTGPANPVSVSAAGKPAVEVSTDHIYRHIKELSKEPRVAGTDAEKRAARYVRNAFKSYGYRVEVQPFFFTAYKEPEEVGIDVEGLDELAAGGFTYGINGDVSGLLADAGLGRKSDLKGGFVKGKIAVIRRGEIPFGEKIDNAARAGASGAIVFNDEPGVLSATLGETGGGRIPAISVDRAAGESILDLIKQKPDTKARIYIRGSEIKKEESQNIIAVKEPDAKKKSGREIVVISSHLDSVAGAPGANDNASGTAVLMEIARALRDFPSGSEVRFAVFGAEELGLVGSGNYVSLLPEAEKGRISANFNLDMVGSRDAGDLTIQTVDGKPNTVSDVARSVGGKLNDRKTPLVQGDRSDHVPFHEAGIPAALFIHSPAEPWYHTADDDLEKISKEKLRDVARIVSGAVVELIRTGKS</sequence>
<feature type="domain" description="PA" evidence="1">
    <location>
        <begin position="131"/>
        <end position="201"/>
    </location>
</feature>
<evidence type="ECO:0000259" key="2">
    <source>
        <dbReference type="Pfam" id="PF04389"/>
    </source>
</evidence>
<organism evidence="3 4">
    <name type="scientific">Edaphobacillus lindanitolerans</name>
    <dbReference type="NCBI Taxonomy" id="550447"/>
    <lineage>
        <taxon>Bacteria</taxon>
        <taxon>Bacillati</taxon>
        <taxon>Bacillota</taxon>
        <taxon>Bacilli</taxon>
        <taxon>Bacillales</taxon>
        <taxon>Bacillaceae</taxon>
        <taxon>Edaphobacillus</taxon>
    </lineage>
</organism>
<dbReference type="Gene3D" id="3.40.630.10">
    <property type="entry name" value="Zn peptidases"/>
    <property type="match status" value="1"/>
</dbReference>
<dbReference type="InterPro" id="IPR007484">
    <property type="entry name" value="Peptidase_M28"/>
</dbReference>
<evidence type="ECO:0000313" key="3">
    <source>
        <dbReference type="EMBL" id="SIT80022.1"/>
    </source>
</evidence>
<dbReference type="GO" id="GO:0004177">
    <property type="term" value="F:aminopeptidase activity"/>
    <property type="evidence" value="ECO:0007669"/>
    <property type="project" value="UniProtKB-KW"/>
</dbReference>